<keyword evidence="2" id="KW-1185">Reference proteome</keyword>
<proteinExistence type="predicted"/>
<gene>
    <name evidence="1" type="ORF">H0194_04695</name>
</gene>
<reference evidence="1 2" key="1">
    <citation type="submission" date="2020-07" db="EMBL/GenBank/DDBJ databases">
        <title>Complete genome and description of Corynebacterium incognita strain Marseille-Q3630 sp. nov.</title>
        <authorList>
            <person name="Boxberger M."/>
        </authorList>
    </citation>
    <scope>NUCLEOTIDE SEQUENCE [LARGE SCALE GENOMIC DNA]</scope>
    <source>
        <strain evidence="1 2">Marseille-Q3630</strain>
    </source>
</reference>
<dbReference type="EMBL" id="CP059404">
    <property type="protein sequence ID" value="QNE90279.1"/>
    <property type="molecule type" value="Genomic_DNA"/>
</dbReference>
<dbReference type="AlphaFoldDB" id="A0A7G7CRR3"/>
<evidence type="ECO:0000313" key="1">
    <source>
        <dbReference type="EMBL" id="QNE90279.1"/>
    </source>
</evidence>
<accession>A0A7G7CRR3</accession>
<name>A0A7G7CRR3_9CORY</name>
<sequence length="68" mass="7694">MPKTLAALTPAEREEWIGKPVFTHFDFPSILHDVDGANAELLIFMDGEWRTGIWMRIHAVELPGMSEA</sequence>
<organism evidence="1 2">
    <name type="scientific">Corynebacterium incognita</name>
    <dbReference type="NCBI Taxonomy" id="2754725"/>
    <lineage>
        <taxon>Bacteria</taxon>
        <taxon>Bacillati</taxon>
        <taxon>Actinomycetota</taxon>
        <taxon>Actinomycetes</taxon>
        <taxon>Mycobacteriales</taxon>
        <taxon>Corynebacteriaceae</taxon>
        <taxon>Corynebacterium</taxon>
    </lineage>
</organism>
<evidence type="ECO:0000313" key="2">
    <source>
        <dbReference type="Proteomes" id="UP000515743"/>
    </source>
</evidence>
<dbReference type="Proteomes" id="UP000515743">
    <property type="component" value="Chromosome"/>
</dbReference>
<dbReference type="KEGG" id="cik:H0194_04695"/>
<dbReference type="RefSeq" id="WP_185176652.1">
    <property type="nucleotide sequence ID" value="NZ_CP059404.1"/>
</dbReference>
<protein>
    <submittedName>
        <fullName evidence="1">Uncharacterized protein</fullName>
    </submittedName>
</protein>